<dbReference type="PANTHER" id="PTHR30061:SF50">
    <property type="entry name" value="MALTOSE_MALTODEXTRIN-BINDING PERIPLASMIC PROTEIN"/>
    <property type="match status" value="1"/>
</dbReference>
<evidence type="ECO:0000256" key="3">
    <source>
        <dbReference type="ARBA" id="ARBA00022729"/>
    </source>
</evidence>
<dbReference type="PROSITE" id="PS51318">
    <property type="entry name" value="TAT"/>
    <property type="match status" value="1"/>
</dbReference>
<dbReference type="InterPro" id="IPR006059">
    <property type="entry name" value="SBP"/>
</dbReference>
<dbReference type="GO" id="GO:0015768">
    <property type="term" value="P:maltose transport"/>
    <property type="evidence" value="ECO:0007669"/>
    <property type="project" value="TreeGrafter"/>
</dbReference>
<dbReference type="Pfam" id="PF13416">
    <property type="entry name" value="SBP_bac_8"/>
    <property type="match status" value="1"/>
</dbReference>
<evidence type="ECO:0000256" key="2">
    <source>
        <dbReference type="ARBA" id="ARBA00022448"/>
    </source>
</evidence>
<accession>A0A918CA36</accession>
<keyword evidence="6" id="KW-1185">Reference proteome</keyword>
<comment type="similarity">
    <text evidence="1">Belongs to the bacterial solute-binding protein 1 family.</text>
</comment>
<feature type="signal peptide" evidence="4">
    <location>
        <begin position="1"/>
        <end position="26"/>
    </location>
</feature>
<dbReference type="PROSITE" id="PS51257">
    <property type="entry name" value="PROKAR_LIPOPROTEIN"/>
    <property type="match status" value="1"/>
</dbReference>
<dbReference type="Gene3D" id="3.40.190.10">
    <property type="entry name" value="Periplasmic binding protein-like II"/>
    <property type="match status" value="1"/>
</dbReference>
<evidence type="ECO:0000256" key="1">
    <source>
        <dbReference type="ARBA" id="ARBA00008520"/>
    </source>
</evidence>
<evidence type="ECO:0000256" key="4">
    <source>
        <dbReference type="SAM" id="SignalP"/>
    </source>
</evidence>
<comment type="caution">
    <text evidence="5">The sequence shown here is derived from an EMBL/GenBank/DDBJ whole genome shotgun (WGS) entry which is preliminary data.</text>
</comment>
<evidence type="ECO:0000313" key="5">
    <source>
        <dbReference type="EMBL" id="GGR14633.1"/>
    </source>
</evidence>
<dbReference type="GO" id="GO:0042956">
    <property type="term" value="P:maltodextrin transmembrane transport"/>
    <property type="evidence" value="ECO:0007669"/>
    <property type="project" value="TreeGrafter"/>
</dbReference>
<protein>
    <submittedName>
        <fullName evidence="5">Sugar ABC transporter substrate-binding protein</fullName>
    </submittedName>
</protein>
<evidence type="ECO:0000313" key="6">
    <source>
        <dbReference type="Proteomes" id="UP000610303"/>
    </source>
</evidence>
<feature type="chain" id="PRO_5039154125" evidence="4">
    <location>
        <begin position="27"/>
        <end position="448"/>
    </location>
</feature>
<sequence>MPTRRMRLTGAAAAVTALALGLAACSAPGGSRTAPSAPVEEITAPVTPEQVAELGEVTLNVWADQGEQDFMDQLVPAYEAEFPNVTVDIQFKSFNDLTATVLNAMNSADAPDVAQGNQGWATDGALVKAGLIRPLDDVADAYDYRDAAGDAITQLQWSEDGSAFGEGAVYGMSPDNQMVGLFSNREKLAALGLGTPTTLDELEAAFAAAKAAGQTPLVLGNADKASAMQTFSILQGALTPAADTREWITGAKDADFAVDSNREALDRFAEWVAKGYVSAGYDGTSPDDAAAAFASGEGVFFIGGNWYAGAISDGAAFDFTPGLSDGDYASSGSFGMPWHVSSKSDATLAAIAFVGMVNSPESAELLAGTHRVPIQPVEAAGDDAMFAALLDASATQLDGAGPLYWYDWATDTMFDTFTGGLQEVLAGRESADALLERVQSDWVDFHTD</sequence>
<dbReference type="GO" id="GO:0055052">
    <property type="term" value="C:ATP-binding cassette (ABC) transporter complex, substrate-binding subunit-containing"/>
    <property type="evidence" value="ECO:0007669"/>
    <property type="project" value="TreeGrafter"/>
</dbReference>
<dbReference type="EMBL" id="BMRJ01000001">
    <property type="protein sequence ID" value="GGR14633.1"/>
    <property type="molecule type" value="Genomic_DNA"/>
</dbReference>
<name>A0A918CA36_AGRME</name>
<dbReference type="SUPFAM" id="SSF53850">
    <property type="entry name" value="Periplasmic binding protein-like II"/>
    <property type="match status" value="1"/>
</dbReference>
<gene>
    <name evidence="5" type="ORF">GCM10010196_04080</name>
</gene>
<proteinExistence type="inferred from homology"/>
<dbReference type="GO" id="GO:1901982">
    <property type="term" value="F:maltose binding"/>
    <property type="evidence" value="ECO:0007669"/>
    <property type="project" value="TreeGrafter"/>
</dbReference>
<keyword evidence="2" id="KW-0813">Transport</keyword>
<dbReference type="AlphaFoldDB" id="A0A918CA36"/>
<dbReference type="RefSeq" id="WP_189083644.1">
    <property type="nucleotide sequence ID" value="NZ_BMRJ01000001.1"/>
</dbReference>
<reference evidence="5" key="1">
    <citation type="journal article" date="2014" name="Int. J. Syst. Evol. Microbiol.">
        <title>Complete genome sequence of Corynebacterium casei LMG S-19264T (=DSM 44701T), isolated from a smear-ripened cheese.</title>
        <authorList>
            <consortium name="US DOE Joint Genome Institute (JGI-PGF)"/>
            <person name="Walter F."/>
            <person name="Albersmeier A."/>
            <person name="Kalinowski J."/>
            <person name="Ruckert C."/>
        </authorList>
    </citation>
    <scope>NUCLEOTIDE SEQUENCE</scope>
    <source>
        <strain evidence="5">JCM 3346</strain>
    </source>
</reference>
<dbReference type="InterPro" id="IPR006311">
    <property type="entry name" value="TAT_signal"/>
</dbReference>
<reference evidence="5" key="2">
    <citation type="submission" date="2020-09" db="EMBL/GenBank/DDBJ databases">
        <authorList>
            <person name="Sun Q."/>
            <person name="Ohkuma M."/>
        </authorList>
    </citation>
    <scope>NUCLEOTIDE SEQUENCE</scope>
    <source>
        <strain evidence="5">JCM 3346</strain>
    </source>
</reference>
<organism evidence="5 6">
    <name type="scientific">Agromyces mediolanus</name>
    <name type="common">Corynebacterium mediolanum</name>
    <dbReference type="NCBI Taxonomy" id="41986"/>
    <lineage>
        <taxon>Bacteria</taxon>
        <taxon>Bacillati</taxon>
        <taxon>Actinomycetota</taxon>
        <taxon>Actinomycetes</taxon>
        <taxon>Micrococcales</taxon>
        <taxon>Microbacteriaceae</taxon>
        <taxon>Agromyces</taxon>
    </lineage>
</organism>
<dbReference type="PANTHER" id="PTHR30061">
    <property type="entry name" value="MALTOSE-BINDING PERIPLASMIC PROTEIN"/>
    <property type="match status" value="1"/>
</dbReference>
<keyword evidence="3 4" id="KW-0732">Signal</keyword>
<dbReference type="Proteomes" id="UP000610303">
    <property type="component" value="Unassembled WGS sequence"/>
</dbReference>